<accession>A0A392WAP4</accession>
<name>A0A392WAP4_9FABA</name>
<dbReference type="AlphaFoldDB" id="A0A392WAP4"/>
<protein>
    <submittedName>
        <fullName evidence="1">Uncharacterized protein</fullName>
    </submittedName>
</protein>
<reference evidence="1 2" key="1">
    <citation type="journal article" date="2018" name="Front. Plant Sci.">
        <title>Red Clover (Trifolium pratense) and Zigzag Clover (T. medium) - A Picture of Genomic Similarities and Differences.</title>
        <authorList>
            <person name="Dluhosova J."/>
            <person name="Istvanek J."/>
            <person name="Nedelnik J."/>
            <person name="Repkova J."/>
        </authorList>
    </citation>
    <scope>NUCLEOTIDE SEQUENCE [LARGE SCALE GENOMIC DNA]</scope>
    <source>
        <strain evidence="2">cv. 10/8</strain>
        <tissue evidence="1">Leaf</tissue>
    </source>
</reference>
<dbReference type="Proteomes" id="UP000265520">
    <property type="component" value="Unassembled WGS sequence"/>
</dbReference>
<evidence type="ECO:0000313" key="2">
    <source>
        <dbReference type="Proteomes" id="UP000265520"/>
    </source>
</evidence>
<sequence length="22" mass="2465">GLNLFGEQDSTRNLNLSGERML</sequence>
<evidence type="ECO:0000313" key="1">
    <source>
        <dbReference type="EMBL" id="MCI96859.1"/>
    </source>
</evidence>
<comment type="caution">
    <text evidence="1">The sequence shown here is derived from an EMBL/GenBank/DDBJ whole genome shotgun (WGS) entry which is preliminary data.</text>
</comment>
<organism evidence="1 2">
    <name type="scientific">Trifolium medium</name>
    <dbReference type="NCBI Taxonomy" id="97028"/>
    <lineage>
        <taxon>Eukaryota</taxon>
        <taxon>Viridiplantae</taxon>
        <taxon>Streptophyta</taxon>
        <taxon>Embryophyta</taxon>
        <taxon>Tracheophyta</taxon>
        <taxon>Spermatophyta</taxon>
        <taxon>Magnoliopsida</taxon>
        <taxon>eudicotyledons</taxon>
        <taxon>Gunneridae</taxon>
        <taxon>Pentapetalae</taxon>
        <taxon>rosids</taxon>
        <taxon>fabids</taxon>
        <taxon>Fabales</taxon>
        <taxon>Fabaceae</taxon>
        <taxon>Papilionoideae</taxon>
        <taxon>50 kb inversion clade</taxon>
        <taxon>NPAAA clade</taxon>
        <taxon>Hologalegina</taxon>
        <taxon>IRL clade</taxon>
        <taxon>Trifolieae</taxon>
        <taxon>Trifolium</taxon>
    </lineage>
</organism>
<proteinExistence type="predicted"/>
<dbReference type="EMBL" id="LXQA011426225">
    <property type="protein sequence ID" value="MCI96859.1"/>
    <property type="molecule type" value="Genomic_DNA"/>
</dbReference>
<feature type="non-terminal residue" evidence="1">
    <location>
        <position position="1"/>
    </location>
</feature>
<keyword evidence="2" id="KW-1185">Reference proteome</keyword>